<dbReference type="EMBL" id="BLLF01002532">
    <property type="protein sequence ID" value="GFH24421.1"/>
    <property type="molecule type" value="Genomic_DNA"/>
</dbReference>
<reference evidence="2 3" key="1">
    <citation type="submission" date="2020-02" db="EMBL/GenBank/DDBJ databases">
        <title>Draft genome sequence of Haematococcus lacustris strain NIES-144.</title>
        <authorList>
            <person name="Morimoto D."/>
            <person name="Nakagawa S."/>
            <person name="Yoshida T."/>
            <person name="Sawayama S."/>
        </authorList>
    </citation>
    <scope>NUCLEOTIDE SEQUENCE [LARGE SCALE GENOMIC DNA]</scope>
    <source>
        <strain evidence="2 3">NIES-144</strain>
    </source>
</reference>
<comment type="caution">
    <text evidence="2">The sequence shown here is derived from an EMBL/GenBank/DDBJ whole genome shotgun (WGS) entry which is preliminary data.</text>
</comment>
<organism evidence="2 3">
    <name type="scientific">Haematococcus lacustris</name>
    <name type="common">Green alga</name>
    <name type="synonym">Haematococcus pluvialis</name>
    <dbReference type="NCBI Taxonomy" id="44745"/>
    <lineage>
        <taxon>Eukaryota</taxon>
        <taxon>Viridiplantae</taxon>
        <taxon>Chlorophyta</taxon>
        <taxon>core chlorophytes</taxon>
        <taxon>Chlorophyceae</taxon>
        <taxon>CS clade</taxon>
        <taxon>Chlamydomonadales</taxon>
        <taxon>Haematococcaceae</taxon>
        <taxon>Haematococcus</taxon>
    </lineage>
</organism>
<evidence type="ECO:0000313" key="3">
    <source>
        <dbReference type="Proteomes" id="UP000485058"/>
    </source>
</evidence>
<feature type="region of interest" description="Disordered" evidence="1">
    <location>
        <begin position="1"/>
        <end position="105"/>
    </location>
</feature>
<accession>A0A699ZQ67</accession>
<gene>
    <name evidence="2" type="ORF">HaLaN_22215</name>
</gene>
<keyword evidence="3" id="KW-1185">Reference proteome</keyword>
<protein>
    <submittedName>
        <fullName evidence="2">Peptidase M12B domain-containing protein</fullName>
    </submittedName>
</protein>
<sequence length="137" mass="13401">MLCQEGPGLGPSGSSPAAGPSGSSPAAGPSGSSPTAGPSGSSPAAGPSGSSPAAGPSGSSPAAGPSGSSNKRPPADIGNGLADKRAFQFDPAPQMGMGGLTPARRNSQQWNDYIKLQLGLYGAQEKVLERYFKKVTC</sequence>
<proteinExistence type="predicted"/>
<dbReference type="AlphaFoldDB" id="A0A699ZQ67"/>
<evidence type="ECO:0000256" key="1">
    <source>
        <dbReference type="SAM" id="MobiDB-lite"/>
    </source>
</evidence>
<evidence type="ECO:0000313" key="2">
    <source>
        <dbReference type="EMBL" id="GFH24421.1"/>
    </source>
</evidence>
<feature type="compositionally biased region" description="Low complexity" evidence="1">
    <location>
        <begin position="12"/>
        <end position="69"/>
    </location>
</feature>
<dbReference type="Proteomes" id="UP000485058">
    <property type="component" value="Unassembled WGS sequence"/>
</dbReference>
<name>A0A699ZQ67_HAELA</name>